<keyword evidence="3" id="KW-0804">Transcription</keyword>
<keyword evidence="6" id="KW-1185">Reference proteome</keyword>
<dbReference type="GO" id="GO:0006950">
    <property type="term" value="P:response to stress"/>
    <property type="evidence" value="ECO:0007669"/>
    <property type="project" value="TreeGrafter"/>
</dbReference>
<dbReference type="PANTHER" id="PTHR33164">
    <property type="entry name" value="TRANSCRIPTIONAL REGULATOR, MARR FAMILY"/>
    <property type="match status" value="1"/>
</dbReference>
<comment type="caution">
    <text evidence="5">The sequence shown here is derived from an EMBL/GenBank/DDBJ whole genome shotgun (WGS) entry which is preliminary data.</text>
</comment>
<feature type="domain" description="HTH marR-type" evidence="4">
    <location>
        <begin position="13"/>
        <end position="146"/>
    </location>
</feature>
<dbReference type="SMART" id="SM00347">
    <property type="entry name" value="HTH_MARR"/>
    <property type="match status" value="1"/>
</dbReference>
<evidence type="ECO:0000256" key="2">
    <source>
        <dbReference type="ARBA" id="ARBA00023125"/>
    </source>
</evidence>
<reference evidence="5 6" key="1">
    <citation type="submission" date="2018-12" db="EMBL/GenBank/DDBJ databases">
        <authorList>
            <person name="Sun L."/>
            <person name="Chen Z."/>
        </authorList>
    </citation>
    <scope>NUCLEOTIDE SEQUENCE [LARGE SCALE GENOMIC DNA]</scope>
    <source>
        <strain evidence="5 6">3-5-3</strain>
    </source>
</reference>
<dbReference type="EMBL" id="RZNX01000001">
    <property type="protein sequence ID" value="RUT35821.1"/>
    <property type="molecule type" value="Genomic_DNA"/>
</dbReference>
<dbReference type="Proteomes" id="UP000272464">
    <property type="component" value="Unassembled WGS sequence"/>
</dbReference>
<keyword evidence="1" id="KW-0805">Transcription regulation</keyword>
<evidence type="ECO:0000259" key="4">
    <source>
        <dbReference type="PROSITE" id="PS50995"/>
    </source>
</evidence>
<dbReference type="Gene3D" id="1.10.10.10">
    <property type="entry name" value="Winged helix-like DNA-binding domain superfamily/Winged helix DNA-binding domain"/>
    <property type="match status" value="1"/>
</dbReference>
<proteinExistence type="predicted"/>
<dbReference type="AlphaFoldDB" id="A0A3S1D2Z6"/>
<dbReference type="PROSITE" id="PS01117">
    <property type="entry name" value="HTH_MARR_1"/>
    <property type="match status" value="1"/>
</dbReference>
<evidence type="ECO:0000313" key="6">
    <source>
        <dbReference type="Proteomes" id="UP000272464"/>
    </source>
</evidence>
<dbReference type="OrthoDB" id="2575373at2"/>
<dbReference type="GO" id="GO:0003700">
    <property type="term" value="F:DNA-binding transcription factor activity"/>
    <property type="evidence" value="ECO:0007669"/>
    <property type="project" value="InterPro"/>
</dbReference>
<accession>A0A3S1D2Z6</accession>
<sequence>MFFHAADREKQPSARVSMTLFRVSQSVKKITQMESDAVGLSPVQVHALLFAGQTREDMATVGHFARAIGASHVTAVKIVNGLVVKGLLDKLQHPGDRRSTIIRLTAAGKQQVEALERWGEALERTIASLPAEALSMLELGLGAVITALQREGYLTVAEPCRGCVNFRPNTGSDDKPHYCTALQNYLSHEASLKECPEHQSPTD</sequence>
<dbReference type="InterPro" id="IPR036388">
    <property type="entry name" value="WH-like_DNA-bd_sf"/>
</dbReference>
<dbReference type="PROSITE" id="PS50995">
    <property type="entry name" value="HTH_MARR_2"/>
    <property type="match status" value="1"/>
</dbReference>
<evidence type="ECO:0000313" key="5">
    <source>
        <dbReference type="EMBL" id="RUT35821.1"/>
    </source>
</evidence>
<dbReference type="RefSeq" id="WP_127197518.1">
    <property type="nucleotide sequence ID" value="NZ_RZNX01000001.1"/>
</dbReference>
<dbReference type="InterPro" id="IPR039422">
    <property type="entry name" value="MarR/SlyA-like"/>
</dbReference>
<dbReference type="InterPro" id="IPR036390">
    <property type="entry name" value="WH_DNA-bd_sf"/>
</dbReference>
<keyword evidence="2" id="KW-0238">DNA-binding</keyword>
<name>A0A3S1D2Z6_9BACL</name>
<dbReference type="GO" id="GO:0003677">
    <property type="term" value="F:DNA binding"/>
    <property type="evidence" value="ECO:0007669"/>
    <property type="project" value="UniProtKB-KW"/>
</dbReference>
<dbReference type="InterPro" id="IPR000835">
    <property type="entry name" value="HTH_MarR-typ"/>
</dbReference>
<dbReference type="PANTHER" id="PTHR33164:SF43">
    <property type="entry name" value="HTH-TYPE TRANSCRIPTIONAL REPRESSOR YETL"/>
    <property type="match status" value="1"/>
</dbReference>
<evidence type="ECO:0000256" key="1">
    <source>
        <dbReference type="ARBA" id="ARBA00023015"/>
    </source>
</evidence>
<evidence type="ECO:0000256" key="3">
    <source>
        <dbReference type="ARBA" id="ARBA00023163"/>
    </source>
</evidence>
<dbReference type="SUPFAM" id="SSF46785">
    <property type="entry name" value="Winged helix' DNA-binding domain"/>
    <property type="match status" value="1"/>
</dbReference>
<dbReference type="Pfam" id="PF12802">
    <property type="entry name" value="MarR_2"/>
    <property type="match status" value="1"/>
</dbReference>
<gene>
    <name evidence="5" type="ORF">EJP77_02045</name>
</gene>
<protein>
    <submittedName>
        <fullName evidence="5">MarR family transcriptional regulator</fullName>
    </submittedName>
</protein>
<organism evidence="5 6">
    <name type="scientific">Paenibacillus zeisoli</name>
    <dbReference type="NCBI Taxonomy" id="2496267"/>
    <lineage>
        <taxon>Bacteria</taxon>
        <taxon>Bacillati</taxon>
        <taxon>Bacillota</taxon>
        <taxon>Bacilli</taxon>
        <taxon>Bacillales</taxon>
        <taxon>Paenibacillaceae</taxon>
        <taxon>Paenibacillus</taxon>
    </lineage>
</organism>
<dbReference type="InterPro" id="IPR023187">
    <property type="entry name" value="Tscrpt_reg_MarR-type_CS"/>
</dbReference>